<accession>A0ABV6YVM4</accession>
<organism evidence="2 3">
    <name type="scientific">candidate division CSSED10-310 bacterium</name>
    <dbReference type="NCBI Taxonomy" id="2855610"/>
    <lineage>
        <taxon>Bacteria</taxon>
        <taxon>Bacteria division CSSED10-310</taxon>
    </lineage>
</organism>
<dbReference type="SUPFAM" id="SSF53756">
    <property type="entry name" value="UDP-Glycosyltransferase/glycogen phosphorylase"/>
    <property type="match status" value="1"/>
</dbReference>
<feature type="domain" description="Glycosyl transferase family 1" evidence="1">
    <location>
        <begin position="170"/>
        <end position="313"/>
    </location>
</feature>
<dbReference type="PANTHER" id="PTHR12526">
    <property type="entry name" value="GLYCOSYLTRANSFERASE"/>
    <property type="match status" value="1"/>
</dbReference>
<gene>
    <name evidence="2" type="ORF">ACFL27_08610</name>
</gene>
<sequence length="364" mass="42568">MRIAFFGLREFSDYHHISGFQSFLRRIANELIKKGIQVDYILYNSGLIRQEEPETNLKIKYYNSFQDAFKSLSCSSYDHIINIRLSRFDRVRLPLYKRLFLPDSHYHYLAFVWPDSSFKRHIVFGESLVLSRKGKIVTVSPRLFRALRQLSNNVYYLLPPVPRDYFLEPDEKPNNEKIKILYLGVLYPDKGIEDVLEVFKYFSSDPKFELLICAIYEPRNKKSVEMRHWLKNQTTLKYIEVDRYNYSPETENMAGRLLKEADIMIQPYRNISATVDTPILLLEAMASLCAVITTPIGSIPEIYGSSDFLIDTRDGIASIISFLKKVSYVDILEERQRIFNINRQLEYESGKVAENFIKIISGAL</sequence>
<name>A0ABV6YVM4_UNCC1</name>
<dbReference type="Gene3D" id="3.40.50.2000">
    <property type="entry name" value="Glycogen Phosphorylase B"/>
    <property type="match status" value="2"/>
</dbReference>
<keyword evidence="3" id="KW-1185">Reference proteome</keyword>
<protein>
    <submittedName>
        <fullName evidence="2">Glycosyltransferase</fullName>
    </submittedName>
</protein>
<dbReference type="EMBL" id="JBHPBY010000085">
    <property type="protein sequence ID" value="MFC1850238.1"/>
    <property type="molecule type" value="Genomic_DNA"/>
</dbReference>
<dbReference type="Pfam" id="PF00534">
    <property type="entry name" value="Glycos_transf_1"/>
    <property type="match status" value="1"/>
</dbReference>
<evidence type="ECO:0000313" key="2">
    <source>
        <dbReference type="EMBL" id="MFC1850238.1"/>
    </source>
</evidence>
<comment type="caution">
    <text evidence="2">The sequence shown here is derived from an EMBL/GenBank/DDBJ whole genome shotgun (WGS) entry which is preliminary data.</text>
</comment>
<dbReference type="PANTHER" id="PTHR12526:SF637">
    <property type="entry name" value="GLYCOSYLTRANSFERASE EPSF-RELATED"/>
    <property type="match status" value="1"/>
</dbReference>
<dbReference type="Proteomes" id="UP001594351">
    <property type="component" value="Unassembled WGS sequence"/>
</dbReference>
<reference evidence="2 3" key="1">
    <citation type="submission" date="2024-09" db="EMBL/GenBank/DDBJ databases">
        <title>Laminarin stimulates single cell rates of sulfate reduction while oxygen inhibits transcriptomic activity in coastal marine sediment.</title>
        <authorList>
            <person name="Lindsay M."/>
            <person name="Orcutt B."/>
            <person name="Emerson D."/>
            <person name="Stepanauskas R."/>
            <person name="D'Angelo T."/>
        </authorList>
    </citation>
    <scope>NUCLEOTIDE SEQUENCE [LARGE SCALE GENOMIC DNA]</scope>
    <source>
        <strain evidence="2">SAG AM-311-K15</strain>
    </source>
</reference>
<proteinExistence type="predicted"/>
<evidence type="ECO:0000313" key="3">
    <source>
        <dbReference type="Proteomes" id="UP001594351"/>
    </source>
</evidence>
<dbReference type="InterPro" id="IPR001296">
    <property type="entry name" value="Glyco_trans_1"/>
</dbReference>
<evidence type="ECO:0000259" key="1">
    <source>
        <dbReference type="Pfam" id="PF00534"/>
    </source>
</evidence>